<name>A0A4P9ZZ23_9FUNG</name>
<dbReference type="GO" id="GO:0000731">
    <property type="term" value="P:DNA synthesis involved in DNA repair"/>
    <property type="evidence" value="ECO:0007669"/>
    <property type="project" value="TreeGrafter"/>
</dbReference>
<dbReference type="GO" id="GO:0003677">
    <property type="term" value="F:DNA binding"/>
    <property type="evidence" value="ECO:0007669"/>
    <property type="project" value="InterPro"/>
</dbReference>
<dbReference type="Pfam" id="PF12002">
    <property type="entry name" value="MgsA_C"/>
    <property type="match status" value="1"/>
</dbReference>
<feature type="domain" description="AAA+ ATPase" evidence="6">
    <location>
        <begin position="57"/>
        <end position="175"/>
    </location>
</feature>
<dbReference type="GO" id="GO:0005634">
    <property type="term" value="C:nucleus"/>
    <property type="evidence" value="ECO:0007669"/>
    <property type="project" value="TreeGrafter"/>
</dbReference>
<gene>
    <name evidence="7" type="ORF">BJ085DRAFT_18882</name>
</gene>
<evidence type="ECO:0000313" key="7">
    <source>
        <dbReference type="EMBL" id="RKP38937.1"/>
    </source>
</evidence>
<sequence length="419" mass="46349">MATGPHQPSLARAKSNGSSQAPLAELMRPQTLDEIYGQDELVGPQGILRTLITQRGRIPSLILWGPPGTGKTTLARIMARSVQAYFRELSAVSQGLADVKKILEEAQQTTKYTRRPIVLFIDEIHRFNKAQQDFFLPFVERGTVTLIGATTENPSFKVNNALLSRTRVLVLKEICPEVMINILKRAAALKEGGTSHVPPPQETLNCIAQLSNGDARTAINTLDMALDIQTGPELTVQDVKNALQRTHLFYDRDGDEHYNIISAFHKSIRGSDANATLYWLGRMLVGGEDPLYVARRMIRIASEDVGLADPQALPIAVAAYQSAQFIGMPECDTVLAEVAVYLARAPKSVEVYAAYKRVKEAIASEGQTQQVPLHLRNAPTRLMADLGYAKDYKYNPDYEGPVQQDYLPPELLGCNFFQD</sequence>
<dbReference type="InterPro" id="IPR008921">
    <property type="entry name" value="DNA_pol3_clamp-load_cplx_C"/>
</dbReference>
<dbReference type="GO" id="GO:0008047">
    <property type="term" value="F:enzyme activator activity"/>
    <property type="evidence" value="ECO:0007669"/>
    <property type="project" value="TreeGrafter"/>
</dbReference>
<dbReference type="GO" id="GO:0016887">
    <property type="term" value="F:ATP hydrolysis activity"/>
    <property type="evidence" value="ECO:0007669"/>
    <property type="project" value="InterPro"/>
</dbReference>
<organism evidence="7 8">
    <name type="scientific">Dimargaris cristalligena</name>
    <dbReference type="NCBI Taxonomy" id="215637"/>
    <lineage>
        <taxon>Eukaryota</taxon>
        <taxon>Fungi</taxon>
        <taxon>Fungi incertae sedis</taxon>
        <taxon>Zoopagomycota</taxon>
        <taxon>Kickxellomycotina</taxon>
        <taxon>Dimargaritomycetes</taxon>
        <taxon>Dimargaritales</taxon>
        <taxon>Dimargaritaceae</taxon>
        <taxon>Dimargaris</taxon>
    </lineage>
</organism>
<evidence type="ECO:0000259" key="6">
    <source>
        <dbReference type="SMART" id="SM00382"/>
    </source>
</evidence>
<dbReference type="InterPro" id="IPR027417">
    <property type="entry name" value="P-loop_NTPase"/>
</dbReference>
<reference evidence="8" key="1">
    <citation type="journal article" date="2018" name="Nat. Microbiol.">
        <title>Leveraging single-cell genomics to expand the fungal tree of life.</title>
        <authorList>
            <person name="Ahrendt S.R."/>
            <person name="Quandt C.A."/>
            <person name="Ciobanu D."/>
            <person name="Clum A."/>
            <person name="Salamov A."/>
            <person name="Andreopoulos B."/>
            <person name="Cheng J.F."/>
            <person name="Woyke T."/>
            <person name="Pelin A."/>
            <person name="Henrissat B."/>
            <person name="Reynolds N.K."/>
            <person name="Benny G.L."/>
            <person name="Smith M.E."/>
            <person name="James T.Y."/>
            <person name="Grigoriev I.V."/>
        </authorList>
    </citation>
    <scope>NUCLEOTIDE SEQUENCE [LARGE SCALE GENOMIC DNA]</scope>
    <source>
        <strain evidence="8">RSA 468</strain>
    </source>
</reference>
<dbReference type="InterPro" id="IPR032423">
    <property type="entry name" value="AAA_assoc_2"/>
</dbReference>
<evidence type="ECO:0000256" key="5">
    <source>
        <dbReference type="SAM" id="MobiDB-lite"/>
    </source>
</evidence>
<evidence type="ECO:0000256" key="1">
    <source>
        <dbReference type="ARBA" id="ARBA00008959"/>
    </source>
</evidence>
<dbReference type="GO" id="GO:0006271">
    <property type="term" value="P:DNA strand elongation involved in DNA replication"/>
    <property type="evidence" value="ECO:0007669"/>
    <property type="project" value="UniProtKB-ARBA"/>
</dbReference>
<dbReference type="Pfam" id="PF16193">
    <property type="entry name" value="AAA_assoc_2"/>
    <property type="match status" value="1"/>
</dbReference>
<feature type="region of interest" description="Disordered" evidence="5">
    <location>
        <begin position="1"/>
        <end position="21"/>
    </location>
</feature>
<dbReference type="EMBL" id="ML002315">
    <property type="protein sequence ID" value="RKP38937.1"/>
    <property type="molecule type" value="Genomic_DNA"/>
</dbReference>
<dbReference type="AlphaFoldDB" id="A0A4P9ZZ23"/>
<dbReference type="FunFam" id="1.20.272.10:FF:000001">
    <property type="entry name" value="Putative AAA family ATPase"/>
    <property type="match status" value="1"/>
</dbReference>
<keyword evidence="8" id="KW-1185">Reference proteome</keyword>
<evidence type="ECO:0000256" key="4">
    <source>
        <dbReference type="ARBA" id="ARBA00022840"/>
    </source>
</evidence>
<dbReference type="FunFam" id="3.40.50.300:FF:000137">
    <property type="entry name" value="Replication-associated recombination protein A"/>
    <property type="match status" value="1"/>
</dbReference>
<dbReference type="Proteomes" id="UP000268162">
    <property type="component" value="Unassembled WGS sequence"/>
</dbReference>
<proteinExistence type="inferred from homology"/>
<dbReference type="PANTHER" id="PTHR13779:SF7">
    <property type="entry name" value="ATPASE WRNIP1"/>
    <property type="match status" value="1"/>
</dbReference>
<keyword evidence="4" id="KW-0067">ATP-binding</keyword>
<dbReference type="InterPro" id="IPR021886">
    <property type="entry name" value="MgsA_C"/>
</dbReference>
<evidence type="ECO:0000313" key="8">
    <source>
        <dbReference type="Proteomes" id="UP000268162"/>
    </source>
</evidence>
<dbReference type="STRING" id="215637.A0A4P9ZZ23"/>
<keyword evidence="2" id="KW-0235">DNA replication</keyword>
<dbReference type="GO" id="GO:0005524">
    <property type="term" value="F:ATP binding"/>
    <property type="evidence" value="ECO:0007669"/>
    <property type="project" value="UniProtKB-KW"/>
</dbReference>
<dbReference type="CDD" id="cd00009">
    <property type="entry name" value="AAA"/>
    <property type="match status" value="1"/>
</dbReference>
<dbReference type="CDD" id="cd18139">
    <property type="entry name" value="HLD_clamp_RarA"/>
    <property type="match status" value="1"/>
</dbReference>
<dbReference type="InterPro" id="IPR051314">
    <property type="entry name" value="AAA_ATPase_RarA/MGS1/WRNIP1"/>
</dbReference>
<dbReference type="InterPro" id="IPR003959">
    <property type="entry name" value="ATPase_AAA_core"/>
</dbReference>
<dbReference type="Gene3D" id="3.40.50.300">
    <property type="entry name" value="P-loop containing nucleotide triphosphate hydrolases"/>
    <property type="match status" value="1"/>
</dbReference>
<dbReference type="GO" id="GO:0017116">
    <property type="term" value="F:single-stranded DNA helicase activity"/>
    <property type="evidence" value="ECO:0007669"/>
    <property type="project" value="TreeGrafter"/>
</dbReference>
<protein>
    <submittedName>
        <fullName evidence="7">DNA polymerase III, clamp loader complex, gamma/delta/delta subunit</fullName>
    </submittedName>
</protein>
<keyword evidence="3" id="KW-0547">Nucleotide-binding</keyword>
<evidence type="ECO:0000256" key="2">
    <source>
        <dbReference type="ARBA" id="ARBA00022705"/>
    </source>
</evidence>
<comment type="similarity">
    <text evidence="1">Belongs to the AAA ATPase family. RarA/MGS1/WRNIP1 subfamily.</text>
</comment>
<dbReference type="InterPro" id="IPR003593">
    <property type="entry name" value="AAA+_ATPase"/>
</dbReference>
<dbReference type="Gene3D" id="1.10.3710.10">
    <property type="entry name" value="DNA polymerase III clamp loader subunits, C-terminal domain"/>
    <property type="match status" value="1"/>
</dbReference>
<evidence type="ECO:0000256" key="3">
    <source>
        <dbReference type="ARBA" id="ARBA00022741"/>
    </source>
</evidence>
<accession>A0A4P9ZZ23</accession>
<dbReference type="SUPFAM" id="SSF48019">
    <property type="entry name" value="post-AAA+ oligomerization domain-like"/>
    <property type="match status" value="1"/>
</dbReference>
<dbReference type="SMART" id="SM00382">
    <property type="entry name" value="AAA"/>
    <property type="match status" value="1"/>
</dbReference>
<dbReference type="PANTHER" id="PTHR13779">
    <property type="entry name" value="WERNER HELICASE-INTERACTING PROTEIN 1 FAMILY MEMBER"/>
    <property type="match status" value="1"/>
</dbReference>
<dbReference type="Gene3D" id="1.10.8.60">
    <property type="match status" value="1"/>
</dbReference>
<dbReference type="SUPFAM" id="SSF52540">
    <property type="entry name" value="P-loop containing nucleoside triphosphate hydrolases"/>
    <property type="match status" value="1"/>
</dbReference>
<dbReference type="Pfam" id="PF00004">
    <property type="entry name" value="AAA"/>
    <property type="match status" value="1"/>
</dbReference>
<dbReference type="Gene3D" id="1.20.272.10">
    <property type="match status" value="1"/>
</dbReference>